<comment type="caution">
    <text evidence="1">The sequence shown here is derived from an EMBL/GenBank/DDBJ whole genome shotgun (WGS) entry which is preliminary data.</text>
</comment>
<keyword evidence="2" id="KW-1185">Reference proteome</keyword>
<accession>A0ACA9JW97</accession>
<protein>
    <submittedName>
        <fullName evidence="1">17309_t:CDS:1</fullName>
    </submittedName>
</protein>
<evidence type="ECO:0000313" key="2">
    <source>
        <dbReference type="Proteomes" id="UP000789702"/>
    </source>
</evidence>
<reference evidence="1" key="1">
    <citation type="submission" date="2021-06" db="EMBL/GenBank/DDBJ databases">
        <authorList>
            <person name="Kallberg Y."/>
            <person name="Tangrot J."/>
            <person name="Rosling A."/>
        </authorList>
    </citation>
    <scope>NUCLEOTIDE SEQUENCE</scope>
    <source>
        <strain evidence="1">IL203A</strain>
    </source>
</reference>
<organism evidence="1 2">
    <name type="scientific">Dentiscutata heterogama</name>
    <dbReference type="NCBI Taxonomy" id="1316150"/>
    <lineage>
        <taxon>Eukaryota</taxon>
        <taxon>Fungi</taxon>
        <taxon>Fungi incertae sedis</taxon>
        <taxon>Mucoromycota</taxon>
        <taxon>Glomeromycotina</taxon>
        <taxon>Glomeromycetes</taxon>
        <taxon>Diversisporales</taxon>
        <taxon>Gigasporaceae</taxon>
        <taxon>Dentiscutata</taxon>
    </lineage>
</organism>
<evidence type="ECO:0000313" key="1">
    <source>
        <dbReference type="EMBL" id="CAG8439546.1"/>
    </source>
</evidence>
<name>A0ACA9JW97_9GLOM</name>
<gene>
    <name evidence="1" type="ORF">DHETER_LOCUS159</name>
</gene>
<proteinExistence type="predicted"/>
<sequence length="274" mass="32086">MSSKERSRLACIECKLSKRRCEYNYLHKRCKRCMELHIACTYPSTKKRQKHSVCSLGDEDYQISEKGLFRESTLSIEKNNLRLSNKCSYCRRSKKKCEYNGIPGVFRCKRCRAKKRQCVFQCMECYKKGSLDKDKFPCVNCKVTMEDPPVNYNFVEENNKIYLKLEDNDIKIEITQEKFEDLLKLQNFNRNFTQSPTQSFILDSPINNNTSGIRPDICSSTWQLPVDSEVSDICIQPFILQGGHSTGSDVYQQQIDSFDQFLLNDNLSLYYDLF</sequence>
<dbReference type="EMBL" id="CAJVPU010000062">
    <property type="protein sequence ID" value="CAG8439546.1"/>
    <property type="molecule type" value="Genomic_DNA"/>
</dbReference>
<dbReference type="Proteomes" id="UP000789702">
    <property type="component" value="Unassembled WGS sequence"/>
</dbReference>